<keyword evidence="4" id="KW-1185">Reference proteome</keyword>
<reference evidence="3" key="1">
    <citation type="submission" date="2013-12" db="EMBL/GenBank/DDBJ databases">
        <authorList>
            <person name="Genoscope - CEA"/>
        </authorList>
    </citation>
    <scope>NUCLEOTIDE SEQUENCE</scope>
    <source>
        <strain evidence="3">CBS 1993</strain>
    </source>
</reference>
<evidence type="ECO:0000313" key="4">
    <source>
        <dbReference type="Proteomes" id="UP000019384"/>
    </source>
</evidence>
<dbReference type="Gene3D" id="1.25.40.20">
    <property type="entry name" value="Ankyrin repeat-containing domain"/>
    <property type="match status" value="1"/>
</dbReference>
<dbReference type="STRING" id="1382522.W6MR33"/>
<feature type="repeat" description="ANK" evidence="1">
    <location>
        <begin position="46"/>
        <end position="68"/>
    </location>
</feature>
<dbReference type="HOGENOM" id="CLU_000134_20_0_1"/>
<feature type="compositionally biased region" description="Polar residues" evidence="2">
    <location>
        <begin position="166"/>
        <end position="175"/>
    </location>
</feature>
<dbReference type="PROSITE" id="PS50297">
    <property type="entry name" value="ANK_REP_REGION"/>
    <property type="match status" value="2"/>
</dbReference>
<dbReference type="AlphaFoldDB" id="W6MR33"/>
<evidence type="ECO:0008006" key="5">
    <source>
        <dbReference type="Google" id="ProtNLM"/>
    </source>
</evidence>
<reference evidence="3" key="2">
    <citation type="submission" date="2014-02" db="EMBL/GenBank/DDBJ databases">
        <title>Complete DNA sequence of /Kuraishia capsulata/ illustrates novel genomic features among budding yeasts (/Saccharomycotina/).</title>
        <authorList>
            <person name="Morales L."/>
            <person name="Noel B."/>
            <person name="Porcel B."/>
            <person name="Marcet-Houben M."/>
            <person name="Hullo M-F."/>
            <person name="Sacerdot C."/>
            <person name="Tekaia F."/>
            <person name="Leh-Louis V."/>
            <person name="Despons L."/>
            <person name="Khanna V."/>
            <person name="Aury J-M."/>
            <person name="Barbe V."/>
            <person name="Couloux A."/>
            <person name="Labadie K."/>
            <person name="Pelletier E."/>
            <person name="Souciet J-L."/>
            <person name="Boekhout T."/>
            <person name="Gabaldon T."/>
            <person name="Wincker P."/>
            <person name="Dujon B."/>
        </authorList>
    </citation>
    <scope>NUCLEOTIDE SEQUENCE</scope>
    <source>
        <strain evidence="3">CBS 1993</strain>
    </source>
</reference>
<dbReference type="Pfam" id="PF12796">
    <property type="entry name" value="Ank_2"/>
    <property type="match status" value="1"/>
</dbReference>
<evidence type="ECO:0000313" key="3">
    <source>
        <dbReference type="EMBL" id="CDK24325.1"/>
    </source>
</evidence>
<keyword evidence="1" id="KW-0040">ANK repeat</keyword>
<protein>
    <recommendedName>
        <fullName evidence="5">Ankyrin repeat-containing protein YAR1</fullName>
    </recommendedName>
</protein>
<feature type="compositionally biased region" description="Acidic residues" evidence="2">
    <location>
        <begin position="145"/>
        <end position="155"/>
    </location>
</feature>
<organism evidence="3 4">
    <name type="scientific">Kuraishia capsulata CBS 1993</name>
    <dbReference type="NCBI Taxonomy" id="1382522"/>
    <lineage>
        <taxon>Eukaryota</taxon>
        <taxon>Fungi</taxon>
        <taxon>Dikarya</taxon>
        <taxon>Ascomycota</taxon>
        <taxon>Saccharomycotina</taxon>
        <taxon>Pichiomycetes</taxon>
        <taxon>Pichiales</taxon>
        <taxon>Pichiaceae</taxon>
        <taxon>Kuraishia</taxon>
    </lineage>
</organism>
<dbReference type="InterPro" id="IPR036770">
    <property type="entry name" value="Ankyrin_rpt-contain_sf"/>
</dbReference>
<feature type="repeat" description="ANK" evidence="1">
    <location>
        <begin position="85"/>
        <end position="117"/>
    </location>
</feature>
<dbReference type="RefSeq" id="XP_022456342.1">
    <property type="nucleotide sequence ID" value="XM_022604812.1"/>
</dbReference>
<proteinExistence type="predicted"/>
<dbReference type="PROSITE" id="PS50088">
    <property type="entry name" value="ANK_REPEAT"/>
    <property type="match status" value="2"/>
</dbReference>
<dbReference type="Proteomes" id="UP000019384">
    <property type="component" value="Unassembled WGS sequence"/>
</dbReference>
<name>W6MR33_9ASCO</name>
<dbReference type="OrthoDB" id="10057496at2759"/>
<dbReference type="GeneID" id="34517730"/>
<gene>
    <name evidence="3" type="ORF">KUCA_T00000285001</name>
</gene>
<feature type="region of interest" description="Disordered" evidence="2">
    <location>
        <begin position="145"/>
        <end position="195"/>
    </location>
</feature>
<dbReference type="PANTHER" id="PTHR44207">
    <property type="entry name" value="SURFACE ANTIGEN BSPA-LIKE-RELATED"/>
    <property type="match status" value="1"/>
</dbReference>
<accession>W6MR33</accession>
<sequence>MADTEISQEDMGHIIFDARIGDLEILEEIFAEVDPKLLLKIEEETTKVTPIHMAAANGHSEVIKYLLSLLSEEDSKFLVNKRNEHGNTALHWAALNGHLDAVKVLCEYGADAFIQNNIGRDAIYEAENNDKGDVGNFLLQHFSVEPEEDEEEEEGKETTAKDVQIQPGTEIQNATEESKAALEDLTQETENLNVE</sequence>
<dbReference type="SMART" id="SM00248">
    <property type="entry name" value="ANK"/>
    <property type="match status" value="2"/>
</dbReference>
<dbReference type="PANTHER" id="PTHR44207:SF2">
    <property type="entry name" value="REPEAT PROTEIN, PUTATIVE-RELATED"/>
    <property type="match status" value="1"/>
</dbReference>
<dbReference type="SUPFAM" id="SSF48403">
    <property type="entry name" value="Ankyrin repeat"/>
    <property type="match status" value="1"/>
</dbReference>
<dbReference type="InterPro" id="IPR002110">
    <property type="entry name" value="Ankyrin_rpt"/>
</dbReference>
<evidence type="ECO:0000256" key="1">
    <source>
        <dbReference type="PROSITE-ProRule" id="PRU00023"/>
    </source>
</evidence>
<dbReference type="EMBL" id="HG793125">
    <property type="protein sequence ID" value="CDK24325.1"/>
    <property type="molecule type" value="Genomic_DNA"/>
</dbReference>
<evidence type="ECO:0000256" key="2">
    <source>
        <dbReference type="SAM" id="MobiDB-lite"/>
    </source>
</evidence>
<dbReference type="PRINTS" id="PR01415">
    <property type="entry name" value="ANKYRIN"/>
</dbReference>